<dbReference type="SMART" id="SM00636">
    <property type="entry name" value="Glyco_18"/>
    <property type="match status" value="1"/>
</dbReference>
<dbReference type="GO" id="GO:0008061">
    <property type="term" value="F:chitin binding"/>
    <property type="evidence" value="ECO:0007669"/>
    <property type="project" value="InterPro"/>
</dbReference>
<dbReference type="PROSITE" id="PS51910">
    <property type="entry name" value="GH18_2"/>
    <property type="match status" value="1"/>
</dbReference>
<dbReference type="RefSeq" id="XP_022143188.1">
    <property type="nucleotide sequence ID" value="XM_022287496.1"/>
</dbReference>
<dbReference type="InterPro" id="IPR050314">
    <property type="entry name" value="Glycosyl_Hydrlase_18"/>
</dbReference>
<dbReference type="GO" id="GO:0005576">
    <property type="term" value="C:extracellular region"/>
    <property type="evidence" value="ECO:0007669"/>
    <property type="project" value="TreeGrafter"/>
</dbReference>
<proteinExistence type="predicted"/>
<dbReference type="InterPro" id="IPR011583">
    <property type="entry name" value="Chitinase_II/V-like_cat"/>
</dbReference>
<evidence type="ECO:0000313" key="3">
    <source>
        <dbReference type="RefSeq" id="XP_022143188.1"/>
    </source>
</evidence>
<gene>
    <name evidence="3" type="primary">LOC111013117</name>
</gene>
<name>A0A6J1CQ34_MOMCH</name>
<reference evidence="3" key="1">
    <citation type="submission" date="2025-08" db="UniProtKB">
        <authorList>
            <consortium name="RefSeq"/>
        </authorList>
    </citation>
    <scope>IDENTIFICATION</scope>
    <source>
        <strain evidence="3">OHB3-1</strain>
    </source>
</reference>
<dbReference type="Proteomes" id="UP000504603">
    <property type="component" value="Unplaced"/>
</dbReference>
<accession>A0A6J1CQ34</accession>
<dbReference type="GO" id="GO:0004568">
    <property type="term" value="F:chitinase activity"/>
    <property type="evidence" value="ECO:0007669"/>
    <property type="project" value="TreeGrafter"/>
</dbReference>
<dbReference type="InterPro" id="IPR001223">
    <property type="entry name" value="Glyco_hydro18_cat"/>
</dbReference>
<dbReference type="Pfam" id="PF00704">
    <property type="entry name" value="Glyco_hydro_18"/>
    <property type="match status" value="1"/>
</dbReference>
<protein>
    <submittedName>
        <fullName evidence="3">Chitotriosidase-1-like</fullName>
    </submittedName>
</protein>
<feature type="domain" description="GH18" evidence="1">
    <location>
        <begin position="6"/>
        <end position="357"/>
    </location>
</feature>
<dbReference type="Gene3D" id="3.10.50.10">
    <property type="match status" value="1"/>
</dbReference>
<dbReference type="InterPro" id="IPR029070">
    <property type="entry name" value="Chitinase_insertion_sf"/>
</dbReference>
<evidence type="ECO:0000313" key="2">
    <source>
        <dbReference type="Proteomes" id="UP000504603"/>
    </source>
</evidence>
<dbReference type="KEGG" id="mcha:111013117"/>
<keyword evidence="2" id="KW-1185">Reference proteome</keyword>
<dbReference type="SUPFAM" id="SSF51445">
    <property type="entry name" value="(Trans)glycosidases"/>
    <property type="match status" value="1"/>
</dbReference>
<evidence type="ECO:0000259" key="1">
    <source>
        <dbReference type="PROSITE" id="PS51910"/>
    </source>
</evidence>
<organism evidence="2 3">
    <name type="scientific">Momordica charantia</name>
    <name type="common">Bitter gourd</name>
    <name type="synonym">Balsam pear</name>
    <dbReference type="NCBI Taxonomy" id="3673"/>
    <lineage>
        <taxon>Eukaryota</taxon>
        <taxon>Viridiplantae</taxon>
        <taxon>Streptophyta</taxon>
        <taxon>Embryophyta</taxon>
        <taxon>Tracheophyta</taxon>
        <taxon>Spermatophyta</taxon>
        <taxon>Magnoliopsida</taxon>
        <taxon>eudicotyledons</taxon>
        <taxon>Gunneridae</taxon>
        <taxon>Pentapetalae</taxon>
        <taxon>rosids</taxon>
        <taxon>fabids</taxon>
        <taxon>Cucurbitales</taxon>
        <taxon>Cucurbitaceae</taxon>
        <taxon>Momordiceae</taxon>
        <taxon>Momordica</taxon>
    </lineage>
</organism>
<dbReference type="GeneID" id="111013117"/>
<dbReference type="GO" id="GO:0006032">
    <property type="term" value="P:chitin catabolic process"/>
    <property type="evidence" value="ECO:0007669"/>
    <property type="project" value="TreeGrafter"/>
</dbReference>
<dbReference type="PANTHER" id="PTHR11177">
    <property type="entry name" value="CHITINASE"/>
    <property type="match status" value="1"/>
</dbReference>
<dbReference type="InterPro" id="IPR017853">
    <property type="entry name" value="GH"/>
</dbReference>
<sequence>MACNNFVNAGYWFTHTSSQLPASRIDANLYTHLFCGHAGLNSQTYELSISDSAKPLIHHFSQTVKENNSELKTLLSIGGDDAKAERFGAMAAHSSHRAAFIRSSISKAREGNFDGLDLQWLYPSSVEDMANFEALIIECHRAIIRESRESKEPRLIFVATVFYSPRLENLTYPIQAIRRTLDWVNVIAYDIFTPILSSNEVGPSSAFFNPRRRSSSGDFGIRTWIRLGLPSKMMVFGVPFHGWAWKLNCSGNPRVFAPAQGAAQGQDISMEGLIEYRNVKKFIAENDANNVVLDQRFAIAYTHCDSTGIAYEDEDTISFKISRVKKNLEMLGYFLWNISADDEDQSLARAASTEWIK</sequence>
<dbReference type="OrthoDB" id="73875at2759"/>
<dbReference type="Gene3D" id="3.20.20.80">
    <property type="entry name" value="Glycosidases"/>
    <property type="match status" value="1"/>
</dbReference>
<dbReference type="GO" id="GO:0005975">
    <property type="term" value="P:carbohydrate metabolic process"/>
    <property type="evidence" value="ECO:0007669"/>
    <property type="project" value="InterPro"/>
</dbReference>
<dbReference type="PANTHER" id="PTHR11177:SF383">
    <property type="entry name" value="GLYCOSYL HYDROLASE FAMILY PROTEIN WITH CHITINASE INSERTION DOMAIN-CONTAINING PROTEIN"/>
    <property type="match status" value="1"/>
</dbReference>
<dbReference type="AlphaFoldDB" id="A0A6J1CQ34"/>